<dbReference type="Proteomes" id="UP000273158">
    <property type="component" value="Unassembled WGS sequence"/>
</dbReference>
<gene>
    <name evidence="2" type="ORF">C7474_0457</name>
</gene>
<name>A0A498C9X7_9MICO</name>
<organism evidence="2 3">
    <name type="scientific">Microbacterium telephonicum</name>
    <dbReference type="NCBI Taxonomy" id="1714841"/>
    <lineage>
        <taxon>Bacteria</taxon>
        <taxon>Bacillati</taxon>
        <taxon>Actinomycetota</taxon>
        <taxon>Actinomycetes</taxon>
        <taxon>Micrococcales</taxon>
        <taxon>Microbacteriaceae</taxon>
        <taxon>Microbacterium</taxon>
    </lineage>
</organism>
<dbReference type="Pfam" id="PF09509">
    <property type="entry name" value="Hypoth_Ymh"/>
    <property type="match status" value="1"/>
</dbReference>
<reference evidence="2 3" key="1">
    <citation type="journal article" date="2015" name="Stand. Genomic Sci.">
        <title>Genomic Encyclopedia of Bacterial and Archaeal Type Strains, Phase III: the genomes of soil and plant-associated and newly described type strains.</title>
        <authorList>
            <person name="Whitman W.B."/>
            <person name="Woyke T."/>
            <person name="Klenk H.P."/>
            <person name="Zhou Y."/>
            <person name="Lilburn T.G."/>
            <person name="Beck B.J."/>
            <person name="De Vos P."/>
            <person name="Vandamme P."/>
            <person name="Eisen J.A."/>
            <person name="Garrity G."/>
            <person name="Hugenholtz P."/>
            <person name="Kyrpides N.C."/>
        </authorList>
    </citation>
    <scope>NUCLEOTIDE SEQUENCE [LARGE SCALE GENOMIC DNA]</scope>
    <source>
        <strain evidence="2 3">S2T63</strain>
    </source>
</reference>
<feature type="domain" description="Conserved hypothetical protein CHP02391" evidence="1">
    <location>
        <begin position="116"/>
        <end position="242"/>
    </location>
</feature>
<evidence type="ECO:0000313" key="2">
    <source>
        <dbReference type="EMBL" id="RLK52512.1"/>
    </source>
</evidence>
<sequence>MCSVNLNGVDVDWVREQLQRFVEQTRPVNQSTNMVITARTAPACGRPTAIELVETARPILTRLYPEWRSENPTSSNDEFKSERDAARRLLARLATHADVASRLGSLDNSPRVLASNMHSLIWTAAQAQWATGHRHEAVLAAAKAVNSSLQSKLGRRDASEQDLIRQAFSSDAPSPGRPRLRFSSIADAQTRESMRQGVMNFGAGCFGAIRNPLGHLPNDEVDLPEQIAVEQLAALSLLARWIDDADVVTS</sequence>
<evidence type="ECO:0000313" key="3">
    <source>
        <dbReference type="Proteomes" id="UP000273158"/>
    </source>
</evidence>
<accession>A0A498C9X7</accession>
<proteinExistence type="predicted"/>
<dbReference type="InterPro" id="IPR012654">
    <property type="entry name" value="CHP02391"/>
</dbReference>
<comment type="caution">
    <text evidence="2">The sequence shown here is derived from an EMBL/GenBank/DDBJ whole genome shotgun (WGS) entry which is preliminary data.</text>
</comment>
<dbReference type="EMBL" id="RCDB01000001">
    <property type="protein sequence ID" value="RLK52512.1"/>
    <property type="molecule type" value="Genomic_DNA"/>
</dbReference>
<dbReference type="AlphaFoldDB" id="A0A498C9X7"/>
<protein>
    <submittedName>
        <fullName evidence="2">Uncharacterized protein (TIGR02391 family)</fullName>
    </submittedName>
</protein>
<evidence type="ECO:0000259" key="1">
    <source>
        <dbReference type="Pfam" id="PF09509"/>
    </source>
</evidence>
<keyword evidence="3" id="KW-1185">Reference proteome</keyword>